<feature type="non-terminal residue" evidence="1">
    <location>
        <position position="1"/>
    </location>
</feature>
<organism evidence="1 2">
    <name type="scientific">Ensete ventricosum</name>
    <name type="common">Abyssinian banana</name>
    <name type="synonym">Musa ensete</name>
    <dbReference type="NCBI Taxonomy" id="4639"/>
    <lineage>
        <taxon>Eukaryota</taxon>
        <taxon>Viridiplantae</taxon>
        <taxon>Streptophyta</taxon>
        <taxon>Embryophyta</taxon>
        <taxon>Tracheophyta</taxon>
        <taxon>Spermatophyta</taxon>
        <taxon>Magnoliopsida</taxon>
        <taxon>Liliopsida</taxon>
        <taxon>Zingiberales</taxon>
        <taxon>Musaceae</taxon>
        <taxon>Ensete</taxon>
    </lineage>
</organism>
<dbReference type="EMBL" id="AMZH03022437">
    <property type="protein sequence ID" value="RRT37310.1"/>
    <property type="molecule type" value="Genomic_DNA"/>
</dbReference>
<gene>
    <name evidence="1" type="ORF">B296_00049420</name>
</gene>
<sequence>LARSIESCSDWIGGISLKARVNSSIIQKPYRHRPRPLPSLRIAAHTRIQMVDYASHSEKLGKGSGCQSLACIKFQNYVDNGSAQLTKTHASSIVHDSIEIIRRPSWRRAEPRWQRGDLAATTTNVALRLINGGWRVAPLRHFGRTNNDRPYMSTLPGMFAEVRPRVRSITRPVCIKPPLEGKKKKTLSLFYYAET</sequence>
<accession>A0A426XCZ1</accession>
<comment type="caution">
    <text evidence="1">The sequence shown here is derived from an EMBL/GenBank/DDBJ whole genome shotgun (WGS) entry which is preliminary data.</text>
</comment>
<protein>
    <submittedName>
        <fullName evidence="1">Uncharacterized protein</fullName>
    </submittedName>
</protein>
<evidence type="ECO:0000313" key="1">
    <source>
        <dbReference type="EMBL" id="RRT37310.1"/>
    </source>
</evidence>
<proteinExistence type="predicted"/>
<dbReference type="Proteomes" id="UP000287651">
    <property type="component" value="Unassembled WGS sequence"/>
</dbReference>
<evidence type="ECO:0000313" key="2">
    <source>
        <dbReference type="Proteomes" id="UP000287651"/>
    </source>
</evidence>
<reference evidence="1 2" key="1">
    <citation type="journal article" date="2014" name="Agronomy (Basel)">
        <title>A Draft Genome Sequence for Ensete ventricosum, the Drought-Tolerant Tree Against Hunger.</title>
        <authorList>
            <person name="Harrison J."/>
            <person name="Moore K.A."/>
            <person name="Paszkiewicz K."/>
            <person name="Jones T."/>
            <person name="Grant M."/>
            <person name="Ambacheew D."/>
            <person name="Muzemil S."/>
            <person name="Studholme D.J."/>
        </authorList>
    </citation>
    <scope>NUCLEOTIDE SEQUENCE [LARGE SCALE GENOMIC DNA]</scope>
</reference>
<name>A0A426XCZ1_ENSVE</name>
<dbReference type="AlphaFoldDB" id="A0A426XCZ1"/>